<evidence type="ECO:0000313" key="1">
    <source>
        <dbReference type="EMBL" id="NER60871.1"/>
    </source>
</evidence>
<sequence>MKLHKVLTVDGTVYPVVKDDVRLEIRSPGRASFTVQAQAPLRGLVMLDIGYNEATLQRFFIGYVERSTAANGQQQILFCRELAAILGAPLPLDLRHVHLQAVLEQV</sequence>
<gene>
    <name evidence="1" type="ORF">G3435_14595</name>
</gene>
<evidence type="ECO:0000313" key="2">
    <source>
        <dbReference type="Proteomes" id="UP000480410"/>
    </source>
</evidence>
<reference evidence="1 2" key="1">
    <citation type="submission" date="2020-02" db="EMBL/GenBank/DDBJ databases">
        <title>Broccoli isolated Pseudomonas sp.</title>
        <authorList>
            <person name="Fujikawa T."/>
            <person name="Sawada H."/>
        </authorList>
    </citation>
    <scope>NUCLEOTIDE SEQUENCE [LARGE SCALE GENOMIC DNA]</scope>
    <source>
        <strain evidence="1 2">MAFF212428</strain>
    </source>
</reference>
<dbReference type="EMBL" id="JAAHBV010000304">
    <property type="protein sequence ID" value="NER60871.1"/>
    <property type="molecule type" value="Genomic_DNA"/>
</dbReference>
<accession>A0A6M0CTS1</accession>
<comment type="caution">
    <text evidence="1">The sequence shown here is derived from an EMBL/GenBank/DDBJ whole genome shotgun (WGS) entry which is preliminary data.</text>
</comment>
<dbReference type="AlphaFoldDB" id="A0A6M0CTS1"/>
<organism evidence="1 2">
    <name type="scientific">Pseudomonas brassicae</name>
    <dbReference type="NCBI Taxonomy" id="2708063"/>
    <lineage>
        <taxon>Bacteria</taxon>
        <taxon>Pseudomonadati</taxon>
        <taxon>Pseudomonadota</taxon>
        <taxon>Gammaproteobacteria</taxon>
        <taxon>Pseudomonadales</taxon>
        <taxon>Pseudomonadaceae</taxon>
        <taxon>Pseudomonas</taxon>
    </lineage>
</organism>
<name>A0A6M0CTS1_9PSED</name>
<proteinExistence type="predicted"/>
<dbReference type="Proteomes" id="UP000480410">
    <property type="component" value="Unassembled WGS sequence"/>
</dbReference>
<protein>
    <submittedName>
        <fullName evidence="1">Uncharacterized protein</fullName>
    </submittedName>
</protein>
<feature type="non-terminal residue" evidence="1">
    <location>
        <position position="106"/>
    </location>
</feature>